<comment type="subcellular location">
    <subcellularLocation>
        <location evidence="1">Cell membrane</location>
        <topology evidence="1">Multi-pass membrane protein</topology>
    </subcellularLocation>
</comment>
<evidence type="ECO:0000256" key="6">
    <source>
        <dbReference type="ARBA" id="ARBA00023136"/>
    </source>
</evidence>
<dbReference type="EMBL" id="JAAXKZ010000159">
    <property type="protein sequence ID" value="NMH95160.1"/>
    <property type="molecule type" value="Genomic_DNA"/>
</dbReference>
<organism evidence="8 9">
    <name type="scientific">Pseudonocardia bannensis</name>
    <dbReference type="NCBI Taxonomy" id="630973"/>
    <lineage>
        <taxon>Bacteria</taxon>
        <taxon>Bacillati</taxon>
        <taxon>Actinomycetota</taxon>
        <taxon>Actinomycetes</taxon>
        <taxon>Pseudonocardiales</taxon>
        <taxon>Pseudonocardiaceae</taxon>
        <taxon>Pseudonocardia</taxon>
    </lineage>
</organism>
<dbReference type="PANTHER" id="PTHR34584:SF1">
    <property type="entry name" value="NA(+)_H(+) ANTIPORTER SUBUNIT E1"/>
    <property type="match status" value="1"/>
</dbReference>
<evidence type="ECO:0000256" key="4">
    <source>
        <dbReference type="ARBA" id="ARBA00022692"/>
    </source>
</evidence>
<evidence type="ECO:0000313" key="8">
    <source>
        <dbReference type="EMBL" id="NMH95160.1"/>
    </source>
</evidence>
<accession>A0A848DQM6</accession>
<evidence type="ECO:0000256" key="5">
    <source>
        <dbReference type="ARBA" id="ARBA00022989"/>
    </source>
</evidence>
<dbReference type="PANTHER" id="PTHR34584">
    <property type="entry name" value="NA(+)/H(+) ANTIPORTER SUBUNIT E1"/>
    <property type="match status" value="1"/>
</dbReference>
<dbReference type="GO" id="GO:0005886">
    <property type="term" value="C:plasma membrane"/>
    <property type="evidence" value="ECO:0007669"/>
    <property type="project" value="UniProtKB-SubCell"/>
</dbReference>
<evidence type="ECO:0000256" key="2">
    <source>
        <dbReference type="ARBA" id="ARBA00006228"/>
    </source>
</evidence>
<dbReference type="Proteomes" id="UP000586918">
    <property type="component" value="Unassembled WGS sequence"/>
</dbReference>
<keyword evidence="5 7" id="KW-1133">Transmembrane helix</keyword>
<evidence type="ECO:0000256" key="7">
    <source>
        <dbReference type="SAM" id="Phobius"/>
    </source>
</evidence>
<feature type="transmembrane region" description="Helical" evidence="7">
    <location>
        <begin position="12"/>
        <end position="29"/>
    </location>
</feature>
<comment type="similarity">
    <text evidence="2">Belongs to the CPA3 antiporters (TC 2.A.63) subunit E family.</text>
</comment>
<sequence>MKGRSDVTRTSALMRVVALTAIYLLVLTSLHPGDILTGVVLSGIFVAAARRIRPLGPSPAAPWFRRLVGVPALVGGTLVDVAVSTWRTALWCLNLRRTRPGLVTVPIPACGAPSAAAWGVRVGITPDTVVVDLDEERGRMLLHVIDARDPDAVRAEQLRSYERRQRRVFP</sequence>
<keyword evidence="3" id="KW-1003">Cell membrane</keyword>
<name>A0A848DQM6_9PSEU</name>
<keyword evidence="4 7" id="KW-0812">Transmembrane</keyword>
<dbReference type="AlphaFoldDB" id="A0A848DQM6"/>
<reference evidence="8 9" key="1">
    <citation type="submission" date="2020-04" db="EMBL/GenBank/DDBJ databases">
        <authorList>
            <person name="Klaysubun C."/>
            <person name="Duangmal K."/>
            <person name="Lipun K."/>
        </authorList>
    </citation>
    <scope>NUCLEOTIDE SEQUENCE [LARGE SCALE GENOMIC DNA]</scope>
    <source>
        <strain evidence="8 9">DSM 45300</strain>
    </source>
</reference>
<keyword evidence="9" id="KW-1185">Reference proteome</keyword>
<protein>
    <submittedName>
        <fullName evidence="8">Na+/H+ antiporter subunit E</fullName>
    </submittedName>
</protein>
<gene>
    <name evidence="8" type="ORF">HF519_27105</name>
</gene>
<comment type="caution">
    <text evidence="8">The sequence shown here is derived from an EMBL/GenBank/DDBJ whole genome shotgun (WGS) entry which is preliminary data.</text>
</comment>
<keyword evidence="6 7" id="KW-0472">Membrane</keyword>
<evidence type="ECO:0000256" key="1">
    <source>
        <dbReference type="ARBA" id="ARBA00004651"/>
    </source>
</evidence>
<evidence type="ECO:0000256" key="3">
    <source>
        <dbReference type="ARBA" id="ARBA00022475"/>
    </source>
</evidence>
<dbReference type="GO" id="GO:0008324">
    <property type="term" value="F:monoatomic cation transmembrane transporter activity"/>
    <property type="evidence" value="ECO:0007669"/>
    <property type="project" value="InterPro"/>
</dbReference>
<dbReference type="InterPro" id="IPR002758">
    <property type="entry name" value="Cation_antiport_E"/>
</dbReference>
<dbReference type="Pfam" id="PF01899">
    <property type="entry name" value="MNHE"/>
    <property type="match status" value="1"/>
</dbReference>
<proteinExistence type="inferred from homology"/>
<evidence type="ECO:0000313" key="9">
    <source>
        <dbReference type="Proteomes" id="UP000586918"/>
    </source>
</evidence>